<feature type="coiled-coil region" evidence="1">
    <location>
        <begin position="76"/>
        <end position="131"/>
    </location>
</feature>
<proteinExistence type="predicted"/>
<reference evidence="2" key="1">
    <citation type="submission" date="2015-11" db="EMBL/GenBank/DDBJ databases">
        <title>De novo transcriptome assembly of four potential Pierce s Disease insect vectors from Arizona vineyards.</title>
        <authorList>
            <person name="Tassone E.E."/>
        </authorList>
    </citation>
    <scope>NUCLEOTIDE SEQUENCE</scope>
</reference>
<dbReference type="EMBL" id="GECZ01028712">
    <property type="protein sequence ID" value="JAS41057.1"/>
    <property type="molecule type" value="Transcribed_RNA"/>
</dbReference>
<organism evidence="2">
    <name type="scientific">Cuerna arida</name>
    <dbReference type="NCBI Taxonomy" id="1464854"/>
    <lineage>
        <taxon>Eukaryota</taxon>
        <taxon>Metazoa</taxon>
        <taxon>Ecdysozoa</taxon>
        <taxon>Arthropoda</taxon>
        <taxon>Hexapoda</taxon>
        <taxon>Insecta</taxon>
        <taxon>Pterygota</taxon>
        <taxon>Neoptera</taxon>
        <taxon>Paraneoptera</taxon>
        <taxon>Hemiptera</taxon>
        <taxon>Auchenorrhyncha</taxon>
        <taxon>Membracoidea</taxon>
        <taxon>Cicadellidae</taxon>
        <taxon>Cicadellinae</taxon>
        <taxon>Proconiini</taxon>
        <taxon>Cuerna</taxon>
    </lineage>
</organism>
<name>A0A1B6ET10_9HEMI</name>
<gene>
    <name evidence="2" type="ORF">g.1584</name>
</gene>
<dbReference type="Gene3D" id="1.10.287.1490">
    <property type="match status" value="1"/>
</dbReference>
<evidence type="ECO:0000313" key="2">
    <source>
        <dbReference type="EMBL" id="JAS41057.1"/>
    </source>
</evidence>
<sequence>MCFKDVKTRGSKKDYLCENCKKDKGRSTSSLGSGKSTPGTVLTKEFLVKTLEAFKTEVFNELKTYSKELVEIKGAMDFFSEKIDDTNKLLEESNKNYKEVQKEVEDLKQKNSQLTREVKELQIRLRNMEQYSRKCNVEISGVPLTNNEDVVSLVEDVGKAIGVTLRQ</sequence>
<evidence type="ECO:0000256" key="1">
    <source>
        <dbReference type="SAM" id="Coils"/>
    </source>
</evidence>
<dbReference type="AlphaFoldDB" id="A0A1B6ET10"/>
<protein>
    <submittedName>
        <fullName evidence="2">Uncharacterized protein</fullName>
    </submittedName>
</protein>
<feature type="non-terminal residue" evidence="2">
    <location>
        <position position="167"/>
    </location>
</feature>
<keyword evidence="1" id="KW-0175">Coiled coil</keyword>
<accession>A0A1B6ET10</accession>